<feature type="compositionally biased region" description="Polar residues" evidence="1">
    <location>
        <begin position="165"/>
        <end position="176"/>
    </location>
</feature>
<reference evidence="3" key="1">
    <citation type="submission" date="2022-11" db="UniProtKB">
        <authorList>
            <consortium name="WormBaseParasite"/>
        </authorList>
    </citation>
    <scope>IDENTIFICATION</scope>
</reference>
<feature type="region of interest" description="Disordered" evidence="1">
    <location>
        <begin position="387"/>
        <end position="450"/>
    </location>
</feature>
<sequence length="450" mass="50062">MKKVKINKSERSDSVATGSTDWYPVFCVLEEKKKFAQGPIARTFSFLTSSKKKPQHKYPEANVSQVHFLRPKYDWQTIYEENQLLLGASPNMTPLHSPFGKSRVMPLNQAQKNQESEGLMHYLGSTRNSAQSVEGQREKCGFAFYGKKCIGGSFSPSYDSPLPTDASSTAYGSPTNPGGDRAQDRLYYSDDRDYYPYLMRRTPPGFDRGGAAAQSPLIDVSPYEQNSSKIGCYEAMTRRNKIQHATTVPFDQTPTSGDFRCRPNAAEYHRNSGPFANGRRFNFPKVDVSPTEDSTPYDPYQQLCRPATRSPAQESYVSDLDASWPGPSTHHLMPVVDYGSASPDWLASHSTAVANYTARFAPGDPDSESVVYSGGVVADDTPCDSESNVSIFDPSRHFESSPRVQTELWRNRSQVVPTTGQPSPRRQPPVVIRAQPGNVPLSDSEQEDWC</sequence>
<dbReference type="AlphaFoldDB" id="A0A915L329"/>
<accession>A0A915L329</accession>
<protein>
    <submittedName>
        <fullName evidence="3">Uncharacterized protein</fullName>
    </submittedName>
</protein>
<proteinExistence type="predicted"/>
<dbReference type="Proteomes" id="UP000887565">
    <property type="component" value="Unplaced"/>
</dbReference>
<feature type="compositionally biased region" description="Polar residues" evidence="1">
    <location>
        <begin position="411"/>
        <end position="424"/>
    </location>
</feature>
<evidence type="ECO:0000313" key="3">
    <source>
        <dbReference type="WBParaSite" id="nRc.2.0.1.t45519-RA"/>
    </source>
</evidence>
<evidence type="ECO:0000313" key="2">
    <source>
        <dbReference type="Proteomes" id="UP000887565"/>
    </source>
</evidence>
<name>A0A915L329_ROMCU</name>
<keyword evidence="2" id="KW-1185">Reference proteome</keyword>
<dbReference type="WBParaSite" id="nRc.2.0.1.t45519-RA">
    <property type="protein sequence ID" value="nRc.2.0.1.t45519-RA"/>
    <property type="gene ID" value="nRc.2.0.1.g45519"/>
</dbReference>
<feature type="region of interest" description="Disordered" evidence="1">
    <location>
        <begin position="160"/>
        <end position="185"/>
    </location>
</feature>
<organism evidence="2 3">
    <name type="scientific">Romanomermis culicivorax</name>
    <name type="common">Nematode worm</name>
    <dbReference type="NCBI Taxonomy" id="13658"/>
    <lineage>
        <taxon>Eukaryota</taxon>
        <taxon>Metazoa</taxon>
        <taxon>Ecdysozoa</taxon>
        <taxon>Nematoda</taxon>
        <taxon>Enoplea</taxon>
        <taxon>Dorylaimia</taxon>
        <taxon>Mermithida</taxon>
        <taxon>Mermithoidea</taxon>
        <taxon>Mermithidae</taxon>
        <taxon>Romanomermis</taxon>
    </lineage>
</organism>
<evidence type="ECO:0000256" key="1">
    <source>
        <dbReference type="SAM" id="MobiDB-lite"/>
    </source>
</evidence>